<dbReference type="OrthoDB" id="384974at2"/>
<protein>
    <submittedName>
        <fullName evidence="3">Activator of HSP90 ATPase</fullName>
    </submittedName>
</protein>
<dbReference type="Pfam" id="PF08327">
    <property type="entry name" value="AHSA1"/>
    <property type="match status" value="1"/>
</dbReference>
<proteinExistence type="inferred from homology"/>
<dbReference type="EMBL" id="QXML01000014">
    <property type="protein sequence ID" value="RIW12404.1"/>
    <property type="molecule type" value="Genomic_DNA"/>
</dbReference>
<evidence type="ECO:0000313" key="3">
    <source>
        <dbReference type="EMBL" id="RIW12404.1"/>
    </source>
</evidence>
<feature type="domain" description="Activator of Hsp90 ATPase homologue 1/2-like C-terminal" evidence="2">
    <location>
        <begin position="12"/>
        <end position="132"/>
    </location>
</feature>
<sequence>MEKIKVETLISAPVSKVWECWTLPEHIVYWNFASEDWHCPEATNDLRPGGKFNYTMASRDGEMSFGFEGIYDVVDRPNRIAFTLMDGRKVEIDFKEVDGKTRVTEVFEAESMNAPELQRAGWQSILDNFKIHVDKV</sequence>
<gene>
    <name evidence="3" type="ORF">D0X99_19235</name>
</gene>
<dbReference type="Gene3D" id="3.30.530.20">
    <property type="match status" value="1"/>
</dbReference>
<dbReference type="SUPFAM" id="SSF55961">
    <property type="entry name" value="Bet v1-like"/>
    <property type="match status" value="1"/>
</dbReference>
<dbReference type="InterPro" id="IPR013538">
    <property type="entry name" value="ASHA1/2-like_C"/>
</dbReference>
<dbReference type="AlphaFoldDB" id="A0A418PLY5"/>
<evidence type="ECO:0000259" key="2">
    <source>
        <dbReference type="Pfam" id="PF08327"/>
    </source>
</evidence>
<dbReference type="RefSeq" id="WP_119479495.1">
    <property type="nucleotide sequence ID" value="NZ_QXML01000014.1"/>
</dbReference>
<name>A0A418PLY5_9BACT</name>
<comment type="caution">
    <text evidence="3">The sequence shown here is derived from an EMBL/GenBank/DDBJ whole genome shotgun (WGS) entry which is preliminary data.</text>
</comment>
<dbReference type="InterPro" id="IPR023393">
    <property type="entry name" value="START-like_dom_sf"/>
</dbReference>
<organism evidence="3 4">
    <name type="scientific">Algoriphagus lacus</name>
    <dbReference type="NCBI Taxonomy" id="2056311"/>
    <lineage>
        <taxon>Bacteria</taxon>
        <taxon>Pseudomonadati</taxon>
        <taxon>Bacteroidota</taxon>
        <taxon>Cytophagia</taxon>
        <taxon>Cytophagales</taxon>
        <taxon>Cyclobacteriaceae</taxon>
        <taxon>Algoriphagus</taxon>
    </lineage>
</organism>
<evidence type="ECO:0000256" key="1">
    <source>
        <dbReference type="ARBA" id="ARBA00006817"/>
    </source>
</evidence>
<comment type="similarity">
    <text evidence="1">Belongs to the AHA1 family.</text>
</comment>
<accession>A0A418PLY5</accession>
<keyword evidence="4" id="KW-1185">Reference proteome</keyword>
<reference evidence="3 4" key="1">
    <citation type="submission" date="2018-09" db="EMBL/GenBank/DDBJ databases">
        <authorList>
            <person name="Wang X."/>
            <person name="Du Z."/>
        </authorList>
    </citation>
    <scope>NUCLEOTIDE SEQUENCE [LARGE SCALE GENOMIC DNA]</scope>
    <source>
        <strain evidence="3 4">N3</strain>
    </source>
</reference>
<evidence type="ECO:0000313" key="4">
    <source>
        <dbReference type="Proteomes" id="UP000283522"/>
    </source>
</evidence>
<dbReference type="Proteomes" id="UP000283522">
    <property type="component" value="Unassembled WGS sequence"/>
</dbReference>